<dbReference type="InterPro" id="IPR029063">
    <property type="entry name" value="SAM-dependent_MTases_sf"/>
</dbReference>
<evidence type="ECO:0000313" key="6">
    <source>
        <dbReference type="Proteomes" id="UP001602058"/>
    </source>
</evidence>
<dbReference type="GO" id="GO:0061542">
    <property type="term" value="F:3-demethylubiquinol 3-O-methyltransferase activity"/>
    <property type="evidence" value="ECO:0007669"/>
    <property type="project" value="UniProtKB-EC"/>
</dbReference>
<evidence type="ECO:0000256" key="2">
    <source>
        <dbReference type="ARBA" id="ARBA00022679"/>
    </source>
</evidence>
<dbReference type="InterPro" id="IPR041698">
    <property type="entry name" value="Methyltransf_25"/>
</dbReference>
<accession>A0ABW6UL56</accession>
<dbReference type="EC" id="2.1.1.222" evidence="5"/>
<keyword evidence="3" id="KW-0949">S-adenosyl-L-methionine</keyword>
<keyword evidence="6" id="KW-1185">Reference proteome</keyword>
<dbReference type="PANTHER" id="PTHR43464:SF19">
    <property type="entry name" value="UBIQUINONE BIOSYNTHESIS O-METHYLTRANSFERASE, MITOCHONDRIAL"/>
    <property type="match status" value="1"/>
</dbReference>
<dbReference type="PANTHER" id="PTHR43464">
    <property type="entry name" value="METHYLTRANSFERASE"/>
    <property type="match status" value="1"/>
</dbReference>
<dbReference type="Proteomes" id="UP001602058">
    <property type="component" value="Unassembled WGS sequence"/>
</dbReference>
<keyword evidence="1 5" id="KW-0489">Methyltransferase</keyword>
<comment type="caution">
    <text evidence="5">The sequence shown here is derived from an EMBL/GenBank/DDBJ whole genome shotgun (WGS) entry which is preliminary data.</text>
</comment>
<dbReference type="EC" id="2.1.1.64" evidence="5"/>
<dbReference type="GO" id="GO:0102208">
    <property type="term" value="F:2-polyprenyl-6-hydroxyphenol methylase activity"/>
    <property type="evidence" value="ECO:0007669"/>
    <property type="project" value="UniProtKB-EC"/>
</dbReference>
<sequence length="210" mass="22329">MTNAGKSATFWENHYSRLDDQWGTRPNAVLKDLVTALTTAPGTALDLGCGHGGDAIWLATHGWDVTAVDVAQTALDRVAAGARATGVSDRVHPARHDLAESFPEGQFDLVSAAYFHTPVDIPRALVLHRAAQAVAPGGLLIVVEHASVAPWSWQAGQDVRFPTPAESLAALHLGDGWQTERCHAPQRTATGPQGQIATVTDNVLALRRTP</sequence>
<name>A0ABW6UL56_9ACTN</name>
<dbReference type="Gene3D" id="3.40.50.150">
    <property type="entry name" value="Vaccinia Virus protein VP39"/>
    <property type="match status" value="1"/>
</dbReference>
<dbReference type="RefSeq" id="WP_351079317.1">
    <property type="nucleotide sequence ID" value="NZ_JBEOZG010000006.1"/>
</dbReference>
<feature type="domain" description="Methyltransferase" evidence="4">
    <location>
        <begin position="45"/>
        <end position="138"/>
    </location>
</feature>
<dbReference type="SUPFAM" id="SSF53335">
    <property type="entry name" value="S-adenosyl-L-methionine-dependent methyltransferases"/>
    <property type="match status" value="1"/>
</dbReference>
<dbReference type="GO" id="GO:0032259">
    <property type="term" value="P:methylation"/>
    <property type="evidence" value="ECO:0007669"/>
    <property type="project" value="UniProtKB-KW"/>
</dbReference>
<evidence type="ECO:0000313" key="5">
    <source>
        <dbReference type="EMBL" id="MFF4524167.1"/>
    </source>
</evidence>
<evidence type="ECO:0000256" key="3">
    <source>
        <dbReference type="ARBA" id="ARBA00022691"/>
    </source>
</evidence>
<evidence type="ECO:0000259" key="4">
    <source>
        <dbReference type="Pfam" id="PF13649"/>
    </source>
</evidence>
<gene>
    <name evidence="5" type="ORF">ACFY1D_22520</name>
</gene>
<proteinExistence type="predicted"/>
<evidence type="ECO:0000256" key="1">
    <source>
        <dbReference type="ARBA" id="ARBA00022603"/>
    </source>
</evidence>
<keyword evidence="2 5" id="KW-0808">Transferase</keyword>
<dbReference type="CDD" id="cd02440">
    <property type="entry name" value="AdoMet_MTases"/>
    <property type="match status" value="1"/>
</dbReference>
<organism evidence="5 6">
    <name type="scientific">Streptomyces bluensis</name>
    <dbReference type="NCBI Taxonomy" id="33897"/>
    <lineage>
        <taxon>Bacteria</taxon>
        <taxon>Bacillati</taxon>
        <taxon>Actinomycetota</taxon>
        <taxon>Actinomycetes</taxon>
        <taxon>Kitasatosporales</taxon>
        <taxon>Streptomycetaceae</taxon>
        <taxon>Streptomyces</taxon>
    </lineage>
</organism>
<dbReference type="Pfam" id="PF13649">
    <property type="entry name" value="Methyltransf_25"/>
    <property type="match status" value="1"/>
</dbReference>
<dbReference type="EMBL" id="JBIAWJ010000011">
    <property type="protein sequence ID" value="MFF4524167.1"/>
    <property type="molecule type" value="Genomic_DNA"/>
</dbReference>
<reference evidence="5 6" key="1">
    <citation type="submission" date="2024-10" db="EMBL/GenBank/DDBJ databases">
        <title>The Natural Products Discovery Center: Release of the First 8490 Sequenced Strains for Exploring Actinobacteria Biosynthetic Diversity.</title>
        <authorList>
            <person name="Kalkreuter E."/>
            <person name="Kautsar S.A."/>
            <person name="Yang D."/>
            <person name="Bader C.D."/>
            <person name="Teijaro C.N."/>
            <person name="Fluegel L."/>
            <person name="Davis C.M."/>
            <person name="Simpson J.R."/>
            <person name="Lauterbach L."/>
            <person name="Steele A.D."/>
            <person name="Gui C."/>
            <person name="Meng S."/>
            <person name="Li G."/>
            <person name="Viehrig K."/>
            <person name="Ye F."/>
            <person name="Su P."/>
            <person name="Kiefer A.F."/>
            <person name="Nichols A."/>
            <person name="Cepeda A.J."/>
            <person name="Yan W."/>
            <person name="Fan B."/>
            <person name="Jiang Y."/>
            <person name="Adhikari A."/>
            <person name="Zheng C.-J."/>
            <person name="Schuster L."/>
            <person name="Cowan T.M."/>
            <person name="Smanski M.J."/>
            <person name="Chevrette M.G."/>
            <person name="De Carvalho L.P.S."/>
            <person name="Shen B."/>
        </authorList>
    </citation>
    <scope>NUCLEOTIDE SEQUENCE [LARGE SCALE GENOMIC DNA]</scope>
    <source>
        <strain evidence="5 6">NPDC001390</strain>
    </source>
</reference>
<protein>
    <submittedName>
        <fullName evidence="5">Class I SAM-dependent methyltransferase</fullName>
        <ecNumber evidence="5">2.1.1.222</ecNumber>
        <ecNumber evidence="5">2.1.1.64</ecNumber>
    </submittedName>
</protein>